<protein>
    <recommendedName>
        <fullName evidence="4">UDP-glycosyltransferase 74E2</fullName>
    </recommendedName>
</protein>
<evidence type="ECO:0000256" key="1">
    <source>
        <dbReference type="ARBA" id="ARBA00009995"/>
    </source>
</evidence>
<feature type="region of interest" description="Disordered" evidence="2">
    <location>
        <begin position="1"/>
        <end position="31"/>
    </location>
</feature>
<dbReference type="PANTHER" id="PTHR11926:SF1560">
    <property type="entry name" value="UDP-GLYCOSYLTRANSFERASE 74E1-RELATED"/>
    <property type="match status" value="1"/>
</dbReference>
<dbReference type="AlphaFoldDB" id="A5BWL4"/>
<dbReference type="Gene3D" id="3.40.50.2000">
    <property type="entry name" value="Glycogen Phosphorylase B"/>
    <property type="match status" value="2"/>
</dbReference>
<comment type="similarity">
    <text evidence="1">Belongs to the UDP-glycosyltransferase family.</text>
</comment>
<dbReference type="PANTHER" id="PTHR11926">
    <property type="entry name" value="GLUCOSYL/GLUCURONOSYL TRANSFERASES"/>
    <property type="match status" value="1"/>
</dbReference>
<accession>A5BWL4</accession>
<reference evidence="3" key="1">
    <citation type="journal article" date="2007" name="PLoS ONE">
        <title>The first genome sequence of an elite grapevine cultivar (Pinot noir Vitis vinifera L.): coping with a highly heterozygous genome.</title>
        <authorList>
            <person name="Velasco R."/>
            <person name="Zharkikh A."/>
            <person name="Troggio M."/>
            <person name="Cartwright D.A."/>
            <person name="Cestaro A."/>
            <person name="Pruss D."/>
            <person name="Pindo M."/>
            <person name="FitzGerald L.M."/>
            <person name="Vezzulli S."/>
            <person name="Reid J."/>
            <person name="Malacarne G."/>
            <person name="Iliev D."/>
            <person name="Coppola G."/>
            <person name="Wardell B."/>
            <person name="Micheletti D."/>
            <person name="Macalma T."/>
            <person name="Facci M."/>
            <person name="Mitchell J.T."/>
            <person name="Perazzolli M."/>
            <person name="Eldredge G."/>
            <person name="Gatto P."/>
            <person name="Oyzerski R."/>
            <person name="Moretto M."/>
            <person name="Gutin N."/>
            <person name="Stefanini M."/>
            <person name="Chen Y."/>
            <person name="Segala C."/>
            <person name="Davenport C."/>
            <person name="Dematte L."/>
            <person name="Mraz A."/>
            <person name="Battilana J."/>
            <person name="Stormo K."/>
            <person name="Costa F."/>
            <person name="Tao Q."/>
            <person name="Si-Ammour A."/>
            <person name="Harkins T."/>
            <person name="Lackey A."/>
            <person name="Perbost C."/>
            <person name="Taillon B."/>
            <person name="Stella A."/>
            <person name="Solovyev V."/>
            <person name="Fawcett J.A."/>
            <person name="Sterck L."/>
            <person name="Vandepoele K."/>
            <person name="Grando S.M."/>
            <person name="Toppo S."/>
            <person name="Moser C."/>
            <person name="Lanchbury J."/>
            <person name="Bogden R."/>
            <person name="Skolnick M."/>
            <person name="Sgaramella V."/>
            <person name="Bhatnagar S.K."/>
            <person name="Fontana P."/>
            <person name="Gutin A."/>
            <person name="Van de Peer Y."/>
            <person name="Salamini F."/>
            <person name="Viola R."/>
        </authorList>
    </citation>
    <scope>NUCLEOTIDE SEQUENCE</scope>
</reference>
<sequence length="288" mass="32749">MPRHGSSHQRSPRRLHRLPARSPSRLDAKPLQPFPRCTEPHVKLKLLQLWGRMTKDVGRLAQVESEGAYLEQFRVVGLETLGNLIEKLKSSGCSVDCVVYDAFLPWALDVAKKLGLVGTVFFTQSCTVNNIYYHVHQGMLKLPLSELKVAVPGLFPLQACDLPSFVYLYGSYSTFFDLVVNQFSNIEKVDWVFCNTFYKLEEKVRWWIGWRRSVCSGRSTQPAPSAYLDKRLGDDKDYGLNILKPVTGACMEWLDNKPIGSVVYASVDPYFSCASPLNRRYSLLFVKN</sequence>
<proteinExistence type="inferred from homology"/>
<evidence type="ECO:0000313" key="3">
    <source>
        <dbReference type="EMBL" id="CAN66094.1"/>
    </source>
</evidence>
<organism evidence="3">
    <name type="scientific">Vitis vinifera</name>
    <name type="common">Grape</name>
    <dbReference type="NCBI Taxonomy" id="29760"/>
    <lineage>
        <taxon>Eukaryota</taxon>
        <taxon>Viridiplantae</taxon>
        <taxon>Streptophyta</taxon>
        <taxon>Embryophyta</taxon>
        <taxon>Tracheophyta</taxon>
        <taxon>Spermatophyta</taxon>
        <taxon>Magnoliopsida</taxon>
        <taxon>eudicotyledons</taxon>
        <taxon>Gunneridae</taxon>
        <taxon>Pentapetalae</taxon>
        <taxon>rosids</taxon>
        <taxon>Vitales</taxon>
        <taxon>Vitaceae</taxon>
        <taxon>Viteae</taxon>
        <taxon>Vitis</taxon>
    </lineage>
</organism>
<evidence type="ECO:0000256" key="2">
    <source>
        <dbReference type="SAM" id="MobiDB-lite"/>
    </source>
</evidence>
<evidence type="ECO:0008006" key="4">
    <source>
        <dbReference type="Google" id="ProtNLM"/>
    </source>
</evidence>
<dbReference type="GO" id="GO:0016757">
    <property type="term" value="F:glycosyltransferase activity"/>
    <property type="evidence" value="ECO:0007669"/>
    <property type="project" value="UniProtKB-ARBA"/>
</dbReference>
<name>A5BWL4_VITVI</name>
<gene>
    <name evidence="3" type="ORF">VITISV_006456</name>
</gene>
<dbReference type="EMBL" id="AM473760">
    <property type="protein sequence ID" value="CAN66094.1"/>
    <property type="molecule type" value="Genomic_DNA"/>
</dbReference>
<feature type="compositionally biased region" description="Basic residues" evidence="2">
    <location>
        <begin position="1"/>
        <end position="19"/>
    </location>
</feature>
<dbReference type="SUPFAM" id="SSF53756">
    <property type="entry name" value="UDP-Glycosyltransferase/glycogen phosphorylase"/>
    <property type="match status" value="1"/>
</dbReference>